<name>A0ABR8XD63_9BACL</name>
<gene>
    <name evidence="2" type="ORF">H9636_10975</name>
</gene>
<protein>
    <submittedName>
        <fullName evidence="2">Uncharacterized protein</fullName>
    </submittedName>
</protein>
<dbReference type="Gene3D" id="6.10.320.10">
    <property type="match status" value="1"/>
</dbReference>
<reference evidence="2 3" key="1">
    <citation type="submission" date="2020-08" db="EMBL/GenBank/DDBJ databases">
        <title>A Genomic Blueprint of the Chicken Gut Microbiome.</title>
        <authorList>
            <person name="Gilroy R."/>
            <person name="Ravi A."/>
            <person name="Getino M."/>
            <person name="Pursley I."/>
            <person name="Horton D.L."/>
            <person name="Alikhan N.-F."/>
            <person name="Baker D."/>
            <person name="Gharbi K."/>
            <person name="Hall N."/>
            <person name="Watson M."/>
            <person name="Adriaenssens E.M."/>
            <person name="Foster-Nyarko E."/>
            <person name="Jarju S."/>
            <person name="Secka A."/>
            <person name="Antonio M."/>
            <person name="Oren A."/>
            <person name="Chaudhuri R."/>
            <person name="La Ragione R.M."/>
            <person name="Hildebrand F."/>
            <person name="Pallen M.J."/>
        </authorList>
    </citation>
    <scope>NUCLEOTIDE SEQUENCE [LARGE SCALE GENOMIC DNA]</scope>
    <source>
        <strain evidence="2 3">Re31</strain>
    </source>
</reference>
<dbReference type="RefSeq" id="WP_191707648.1">
    <property type="nucleotide sequence ID" value="NZ_JACSQA010000015.1"/>
</dbReference>
<accession>A0ABR8XD63</accession>
<evidence type="ECO:0000256" key="1">
    <source>
        <dbReference type="SAM" id="Coils"/>
    </source>
</evidence>
<evidence type="ECO:0000313" key="2">
    <source>
        <dbReference type="EMBL" id="MBD8027177.1"/>
    </source>
</evidence>
<dbReference type="Proteomes" id="UP000640930">
    <property type="component" value="Unassembled WGS sequence"/>
</dbReference>
<evidence type="ECO:0000313" key="3">
    <source>
        <dbReference type="Proteomes" id="UP000640930"/>
    </source>
</evidence>
<organism evidence="2 3">
    <name type="scientific">Ureibacillus galli</name>
    <dbReference type="NCBI Taxonomy" id="2762222"/>
    <lineage>
        <taxon>Bacteria</taxon>
        <taxon>Bacillati</taxon>
        <taxon>Bacillota</taxon>
        <taxon>Bacilli</taxon>
        <taxon>Bacillales</taxon>
        <taxon>Caryophanaceae</taxon>
        <taxon>Ureibacillus</taxon>
    </lineage>
</organism>
<keyword evidence="3" id="KW-1185">Reference proteome</keyword>
<feature type="coiled-coil region" evidence="1">
    <location>
        <begin position="38"/>
        <end position="72"/>
    </location>
</feature>
<dbReference type="EMBL" id="JACSQA010000015">
    <property type="protein sequence ID" value="MBD8027177.1"/>
    <property type="molecule type" value="Genomic_DNA"/>
</dbReference>
<comment type="caution">
    <text evidence="2">The sequence shown here is derived from an EMBL/GenBank/DDBJ whole genome shotgun (WGS) entry which is preliminary data.</text>
</comment>
<keyword evidence="1" id="KW-0175">Coiled coil</keyword>
<sequence>MMQMTIARAMTRKKTIKAQLDKIIEDISNHSAINNKRLHILSNEKSDIKKNHREATEKVKSLFQQFHDLKDNYIKLTLAINKANLETEIIVAGKTLKIAEALVYKNDIQEYLSNLKTAYQHAVKKATREVDTFNQNMKTEGLSEQVKKEVLADVLYLVPIEKIDELDSFLVEFMTEIDGTLNEVNARTLIDVDID</sequence>
<proteinExistence type="predicted"/>